<dbReference type="InterPro" id="IPR015882">
    <property type="entry name" value="HEX_bac_N"/>
</dbReference>
<dbReference type="InterPro" id="IPR015883">
    <property type="entry name" value="Glyco_hydro_20_cat"/>
</dbReference>
<dbReference type="PRINTS" id="PR00738">
    <property type="entry name" value="GLHYDRLASE20"/>
</dbReference>
<dbReference type="PANTHER" id="PTHR22600">
    <property type="entry name" value="BETA-HEXOSAMINIDASE"/>
    <property type="match status" value="1"/>
</dbReference>
<evidence type="ECO:0000256" key="5">
    <source>
        <dbReference type="ARBA" id="ARBA00023295"/>
    </source>
</evidence>
<dbReference type="SUPFAM" id="SSF51445">
    <property type="entry name" value="(Trans)glycosidases"/>
    <property type="match status" value="1"/>
</dbReference>
<evidence type="ECO:0000256" key="1">
    <source>
        <dbReference type="ARBA" id="ARBA00001231"/>
    </source>
</evidence>
<dbReference type="InterPro" id="IPR017853">
    <property type="entry name" value="GH"/>
</dbReference>
<comment type="caution">
    <text evidence="8">The sequence shown here is derived from an EMBL/GenBank/DDBJ whole genome shotgun (WGS) entry which is preliminary data.</text>
</comment>
<comment type="catalytic activity">
    <reaction evidence="1">
        <text>Hydrolysis of terminal non-reducing N-acetyl-D-hexosamine residues in N-acetyl-beta-D-hexosaminides.</text>
        <dbReference type="EC" id="3.2.1.52"/>
    </reaction>
</comment>
<protein>
    <recommendedName>
        <fullName evidence="3">beta-N-acetylhexosaminidase</fullName>
        <ecNumber evidence="3">3.2.1.52</ecNumber>
    </recommendedName>
</protein>
<reference evidence="8 9" key="1">
    <citation type="submission" date="2021-01" db="EMBL/GenBank/DDBJ databases">
        <title>Whole genome shotgun sequence of Plantactinospora endophytica NBRC 110450.</title>
        <authorList>
            <person name="Komaki H."/>
            <person name="Tamura T."/>
        </authorList>
    </citation>
    <scope>NUCLEOTIDE SEQUENCE [LARGE SCALE GENOMIC DNA]</scope>
    <source>
        <strain evidence="8 9">NBRC 110450</strain>
    </source>
</reference>
<keyword evidence="5" id="KW-0326">Glycosidase</keyword>
<feature type="region of interest" description="Disordered" evidence="6">
    <location>
        <begin position="1"/>
        <end position="29"/>
    </location>
</feature>
<comment type="similarity">
    <text evidence="2">Belongs to the glycosyl hydrolase 20 family.</text>
</comment>
<evidence type="ECO:0000256" key="2">
    <source>
        <dbReference type="ARBA" id="ARBA00006285"/>
    </source>
</evidence>
<dbReference type="InterPro" id="IPR000601">
    <property type="entry name" value="PKD_dom"/>
</dbReference>
<evidence type="ECO:0000256" key="4">
    <source>
        <dbReference type="ARBA" id="ARBA00022801"/>
    </source>
</evidence>
<dbReference type="CDD" id="cd00146">
    <property type="entry name" value="PKD"/>
    <property type="match status" value="1"/>
</dbReference>
<dbReference type="EMBL" id="BONW01000016">
    <property type="protein sequence ID" value="GIG88634.1"/>
    <property type="molecule type" value="Genomic_DNA"/>
</dbReference>
<dbReference type="InterPro" id="IPR013783">
    <property type="entry name" value="Ig-like_fold"/>
</dbReference>
<name>A0ABQ4E1N9_9ACTN</name>
<dbReference type="Gene3D" id="2.60.40.10">
    <property type="entry name" value="Immunoglobulins"/>
    <property type="match status" value="1"/>
</dbReference>
<evidence type="ECO:0000313" key="8">
    <source>
        <dbReference type="EMBL" id="GIG88634.1"/>
    </source>
</evidence>
<organism evidence="8 9">
    <name type="scientific">Plantactinospora endophytica</name>
    <dbReference type="NCBI Taxonomy" id="673535"/>
    <lineage>
        <taxon>Bacteria</taxon>
        <taxon>Bacillati</taxon>
        <taxon>Actinomycetota</taxon>
        <taxon>Actinomycetes</taxon>
        <taxon>Micromonosporales</taxon>
        <taxon>Micromonosporaceae</taxon>
        <taxon>Plantactinospora</taxon>
    </lineage>
</organism>
<dbReference type="Gene3D" id="3.30.379.10">
    <property type="entry name" value="Chitobiase/beta-hexosaminidase domain 2-like"/>
    <property type="match status" value="1"/>
</dbReference>
<dbReference type="InterPro" id="IPR029018">
    <property type="entry name" value="Hex-like_dom2"/>
</dbReference>
<keyword evidence="4" id="KW-0378">Hydrolase</keyword>
<dbReference type="InterPro" id="IPR025705">
    <property type="entry name" value="Beta_hexosaminidase_sua/sub"/>
</dbReference>
<gene>
    <name evidence="8" type="ORF">Pen02_35700</name>
</gene>
<dbReference type="PROSITE" id="PS50093">
    <property type="entry name" value="PKD"/>
    <property type="match status" value="1"/>
</dbReference>
<dbReference type="Gene3D" id="3.20.20.80">
    <property type="entry name" value="Glycosidases"/>
    <property type="match status" value="1"/>
</dbReference>
<dbReference type="Pfam" id="PF00728">
    <property type="entry name" value="Glyco_hydro_20"/>
    <property type="match status" value="1"/>
</dbReference>
<evidence type="ECO:0000256" key="6">
    <source>
        <dbReference type="SAM" id="MobiDB-lite"/>
    </source>
</evidence>
<feature type="domain" description="PKD" evidence="7">
    <location>
        <begin position="636"/>
        <end position="697"/>
    </location>
</feature>
<evidence type="ECO:0000256" key="3">
    <source>
        <dbReference type="ARBA" id="ARBA00012663"/>
    </source>
</evidence>
<dbReference type="EC" id="3.2.1.52" evidence="3"/>
<dbReference type="Pfam" id="PF02838">
    <property type="entry name" value="Glyco_hydro_20b"/>
    <property type="match status" value="1"/>
</dbReference>
<sequence>MPGGRPPRPEQEGVTMQTPDLSTSQHDRRTARSGRARLGRAALGITLVVQSVVLAGQLAAPAAPAAAAPGGLTQVVPVPANAVTVPGETFTLTRSSRIVVAPGGGAETSRVADELAALLRPSTGYPVPIAAAAPRPGDIELRLVTAAELGDEGYRLDVTGAGVRLSAARPAGLFYGVQTLRQLLPPWIESRTVRPGPWTVAGVRIEDVPRYEYRGIMLDIARHFQPPAVVKRYVDQAAAYKINTLHLHVGDDQGFRIAIDGRPELTEIGAQFSINNDPGGYWTQAEYVDVVNYAAERFMTVIPEVDTPGHTNAIIMSYAGPEADPVLPDVNCSNRTPPVWNLTTAVGYSALCPESPNTWAILTDIVAQLSALTPGPYYHFGGDEVPASILSHDRFVDFVDRKADLVTAHGKTSIGWAEISQANFDRPGAAPAVAQFWSNGNPAGAGGDSARRAVQKGMKVVMSPANHTYLDMRQWPTSPLGLAWAGVLDVSHFYHWSGTSSDPGSYIPARTVGGETLPAVTDADILGVEAPMWSETLITGADIEFQAFPRLPATAEIGWSPNVHPDRNLASYVDRVAGHGLRWQLRGQNFYPSPQVPWQVDVAAPDVDSDTRTVGGALATISAPGVAPDQVTATVDWGDGTSSPATVGGTAGTVTRINGLYTATANHRYARDGVYRATVTVTRPGGVSSSSEFTVTVDTCTSRVSDRHRGPLVVDTGVTCLAGATVTGPVTIRPGGSLIATAASVQGPVQATGAVTLELLGGSVAGPVTATGTTGQLVVEGVRVGGPLVVTGTDTESAPVLAGNTVGGPLVCTGNTPAPVDNGVPNTVRGPATGQCREL</sequence>
<evidence type="ECO:0000313" key="9">
    <source>
        <dbReference type="Proteomes" id="UP000646749"/>
    </source>
</evidence>
<dbReference type="SUPFAM" id="SSF55545">
    <property type="entry name" value="beta-N-acetylhexosaminidase-like domain"/>
    <property type="match status" value="1"/>
</dbReference>
<dbReference type="Proteomes" id="UP000646749">
    <property type="component" value="Unassembled WGS sequence"/>
</dbReference>
<dbReference type="PANTHER" id="PTHR22600:SF57">
    <property type="entry name" value="BETA-N-ACETYLHEXOSAMINIDASE"/>
    <property type="match status" value="1"/>
</dbReference>
<keyword evidence="9" id="KW-1185">Reference proteome</keyword>
<proteinExistence type="inferred from homology"/>
<feature type="compositionally biased region" description="Polar residues" evidence="6">
    <location>
        <begin position="14"/>
        <end position="24"/>
    </location>
</feature>
<accession>A0ABQ4E1N9</accession>
<evidence type="ECO:0000259" key="7">
    <source>
        <dbReference type="PROSITE" id="PS50093"/>
    </source>
</evidence>